<reference evidence="2 3" key="1">
    <citation type="journal article" date="2022" name="bioRxiv">
        <title>Genomics of Preaxostyla Flagellates Illuminates Evolutionary Transitions and the Path Towards Mitochondrial Loss.</title>
        <authorList>
            <person name="Novak L.V.F."/>
            <person name="Treitli S.C."/>
            <person name="Pyrih J."/>
            <person name="Halakuc P."/>
            <person name="Pipaliya S.V."/>
            <person name="Vacek V."/>
            <person name="Brzon O."/>
            <person name="Soukal P."/>
            <person name="Eme L."/>
            <person name="Dacks J.B."/>
            <person name="Karnkowska A."/>
            <person name="Elias M."/>
            <person name="Hampl V."/>
        </authorList>
    </citation>
    <scope>NUCLEOTIDE SEQUENCE [LARGE SCALE GENOMIC DNA]</scope>
    <source>
        <strain evidence="2">NAU3</strain>
        <tissue evidence="2">Gut</tissue>
    </source>
</reference>
<dbReference type="Proteomes" id="UP001281761">
    <property type="component" value="Unassembled WGS sequence"/>
</dbReference>
<feature type="region of interest" description="Disordered" evidence="1">
    <location>
        <begin position="1"/>
        <end position="453"/>
    </location>
</feature>
<comment type="caution">
    <text evidence="2">The sequence shown here is derived from an EMBL/GenBank/DDBJ whole genome shotgun (WGS) entry which is preliminary data.</text>
</comment>
<evidence type="ECO:0000313" key="2">
    <source>
        <dbReference type="EMBL" id="KAK2942488.1"/>
    </source>
</evidence>
<accession>A0ABQ9WSM0</accession>
<dbReference type="EMBL" id="JARBJD010000405">
    <property type="protein sequence ID" value="KAK2942488.1"/>
    <property type="molecule type" value="Genomic_DNA"/>
</dbReference>
<feature type="compositionally biased region" description="Basic and acidic residues" evidence="1">
    <location>
        <begin position="409"/>
        <end position="419"/>
    </location>
</feature>
<feature type="compositionally biased region" description="Polar residues" evidence="1">
    <location>
        <begin position="434"/>
        <end position="453"/>
    </location>
</feature>
<gene>
    <name evidence="2" type="ORF">BLNAU_22599</name>
</gene>
<name>A0ABQ9WSM0_9EUKA</name>
<protein>
    <submittedName>
        <fullName evidence="2">Uncharacterized protein</fullName>
    </submittedName>
</protein>
<feature type="compositionally biased region" description="Polar residues" evidence="1">
    <location>
        <begin position="1"/>
        <end position="16"/>
    </location>
</feature>
<evidence type="ECO:0000256" key="1">
    <source>
        <dbReference type="SAM" id="MobiDB-lite"/>
    </source>
</evidence>
<sequence>MATPSSTSRSQTNTWAFRTENSHITKSNLSSPVSKNQVATRLGQSSHQCHSMKTLEQSRPLHTSDDEDDIFDLSELTNRKSKMQREAARLDGIIKSSKKKSASFLHDKENRSLRNSPQLPLKHLPADDSPQDDSSDIQPQIFERNVNHQTLQRKRGKSLQIEQESTDLKELYAQIEEEKSRQNKAKRIRGSPETSPAPNPPSSNIPTIRRTSPQTKALKSLASPGPSIGEPLSNVSGHRRPFGDLHVSPVTRPLSRVDTSDLSPSSPPETSIKPNSDVPRPKMSIGFETIHSQEVQRSPRRVLKRRQPTEDLKLSPSSNPSQSPETLPHNPLVTSTSPTPPKPAATESNSPEWLSMREQTKLNEGEQPRRTKSYTRQSARTGRKNRRLLVRNRDDSKIAGNDSFSSSHTADKKLVEQKVFHSASSPHATHSPTITRTLNSPHNSHNPLLRQSSRDSVTSCASSLLAHLSMSSHDTDNTFTTSDSDREIPVMEPMRNADSNSLDHHDPSRDPSHRLCSACGHPACCVQARFCCICAHPLS</sequence>
<keyword evidence="3" id="KW-1185">Reference proteome</keyword>
<evidence type="ECO:0000313" key="3">
    <source>
        <dbReference type="Proteomes" id="UP001281761"/>
    </source>
</evidence>
<proteinExistence type="predicted"/>
<feature type="compositionally biased region" description="Polar residues" evidence="1">
    <location>
        <begin position="315"/>
        <end position="325"/>
    </location>
</feature>
<feature type="compositionally biased region" description="Polar residues" evidence="1">
    <location>
        <begin position="260"/>
        <end position="274"/>
    </location>
</feature>
<feature type="compositionally biased region" description="Basic and acidic residues" evidence="1">
    <location>
        <begin position="166"/>
        <end position="181"/>
    </location>
</feature>
<feature type="compositionally biased region" description="Basic residues" evidence="1">
    <location>
        <begin position="381"/>
        <end position="390"/>
    </location>
</feature>
<feature type="compositionally biased region" description="Low complexity" evidence="1">
    <location>
        <begin position="421"/>
        <end position="433"/>
    </location>
</feature>
<organism evidence="2 3">
    <name type="scientific">Blattamonas nauphoetae</name>
    <dbReference type="NCBI Taxonomy" id="2049346"/>
    <lineage>
        <taxon>Eukaryota</taxon>
        <taxon>Metamonada</taxon>
        <taxon>Preaxostyla</taxon>
        <taxon>Oxymonadida</taxon>
        <taxon>Blattamonas</taxon>
    </lineage>
</organism>
<feature type="compositionally biased region" description="Basic and acidic residues" evidence="1">
    <location>
        <begin position="358"/>
        <end position="369"/>
    </location>
</feature>
<feature type="compositionally biased region" description="Polar residues" evidence="1">
    <location>
        <begin position="22"/>
        <end position="61"/>
    </location>
</feature>